<keyword evidence="3" id="KW-1185">Reference proteome</keyword>
<accession>A0A5C5YGF8</accession>
<evidence type="ECO:0000313" key="2">
    <source>
        <dbReference type="EMBL" id="TWT73621.1"/>
    </source>
</evidence>
<dbReference type="RefSeq" id="WP_146590114.1">
    <property type="nucleotide sequence ID" value="NZ_SJPO01000010.1"/>
</dbReference>
<feature type="signal peptide" evidence="1">
    <location>
        <begin position="1"/>
        <end position="20"/>
    </location>
</feature>
<evidence type="ECO:0000256" key="1">
    <source>
        <dbReference type="SAM" id="SignalP"/>
    </source>
</evidence>
<gene>
    <name evidence="2" type="ORF">Pla123a_39590</name>
</gene>
<dbReference type="OrthoDB" id="259551at2"/>
<protein>
    <recommendedName>
        <fullName evidence="4">PEP-CTERM protein-sorting domain-containing protein</fullName>
    </recommendedName>
</protein>
<dbReference type="AlphaFoldDB" id="A0A5C5YGF8"/>
<comment type="caution">
    <text evidence="2">The sequence shown here is derived from an EMBL/GenBank/DDBJ whole genome shotgun (WGS) entry which is preliminary data.</text>
</comment>
<name>A0A5C5YGF8_9BACT</name>
<evidence type="ECO:0000313" key="3">
    <source>
        <dbReference type="Proteomes" id="UP000318478"/>
    </source>
</evidence>
<proteinExistence type="predicted"/>
<feature type="chain" id="PRO_5022992911" description="PEP-CTERM protein-sorting domain-containing protein" evidence="1">
    <location>
        <begin position="21"/>
        <end position="730"/>
    </location>
</feature>
<dbReference type="Proteomes" id="UP000318478">
    <property type="component" value="Unassembled WGS sequence"/>
</dbReference>
<organism evidence="2 3">
    <name type="scientific">Posidoniimonas polymericola</name>
    <dbReference type="NCBI Taxonomy" id="2528002"/>
    <lineage>
        <taxon>Bacteria</taxon>
        <taxon>Pseudomonadati</taxon>
        <taxon>Planctomycetota</taxon>
        <taxon>Planctomycetia</taxon>
        <taxon>Pirellulales</taxon>
        <taxon>Lacipirellulaceae</taxon>
        <taxon>Posidoniimonas</taxon>
    </lineage>
</organism>
<dbReference type="EMBL" id="SJPO01000010">
    <property type="protein sequence ID" value="TWT73621.1"/>
    <property type="molecule type" value="Genomic_DNA"/>
</dbReference>
<keyword evidence="1" id="KW-0732">Signal</keyword>
<evidence type="ECO:0008006" key="4">
    <source>
        <dbReference type="Google" id="ProtNLM"/>
    </source>
</evidence>
<sequence length="730" mass="76057" precursor="true">MHRLLFALAAAAALPAAATAQQVFYTFTSGPAGDGFLWPASPTGLLPEGYAYLTPDGVDIYNYSGNNLFFDDNYQVAGNAFGIDADAMWGNPYSGSVDIYLSGLDTQSVEFNFAQSVGGEPFQTNDYIDIYIEDSEGRQAYYSAYLGNTFTGLGGFDGYSDTVQFDTSFLYDEFENVDGGPLIDIDYFYIELYSLDNSFEPAEFAIDNFSLDGGSGNGGSGLFPSVNDGQFDVTGSTLGANSLRGTGTFSRGVEVTNSAPTGTTFSIELLPGGDLTSDSPPSGQAIDAGESLFSPDVALVDRSLPSGKYQSDFRVINEGDPSDPDDVATLSVDLYDSESLSGNFAGVEVAAAEMVTLSNAAAPAEGFRAAVKVIGSQTSGPFTVDGFANEQRLLDGDSIQATATFMRFGRLSGPHTGSYTVSLEQTAYIVNDQVDFETFLANAESVPDVSWTLNYALADTTTDSVSVASGSAFAETVGVNSAEVAATLIDGVSSADQSVSMQFVADPSPASADILGVPVELAFGGGGGDLYVQQFTYDELLLAGDADESDLRLLWYDAVAGEWALAVDGNSAGTPSFFAGSWEEYLAGPGGGALGAGDLGAYGVDAANNHVWAALDHASLFAVGVLSAPSPLAGDYNQDGVVNAADYTVWRDNQGTSVVLPNDATPGTVTTADYDVWLANYGAGVAGASSRQAVPEPTSILSMAVLLVLALGTPGLFRSNKTQWDGTIPL</sequence>
<reference evidence="2 3" key="1">
    <citation type="submission" date="2019-02" db="EMBL/GenBank/DDBJ databases">
        <title>Deep-cultivation of Planctomycetes and their phenomic and genomic characterization uncovers novel biology.</title>
        <authorList>
            <person name="Wiegand S."/>
            <person name="Jogler M."/>
            <person name="Boedeker C."/>
            <person name="Pinto D."/>
            <person name="Vollmers J."/>
            <person name="Rivas-Marin E."/>
            <person name="Kohn T."/>
            <person name="Peeters S.H."/>
            <person name="Heuer A."/>
            <person name="Rast P."/>
            <person name="Oberbeckmann S."/>
            <person name="Bunk B."/>
            <person name="Jeske O."/>
            <person name="Meyerdierks A."/>
            <person name="Storesund J.E."/>
            <person name="Kallscheuer N."/>
            <person name="Luecker S."/>
            <person name="Lage O.M."/>
            <person name="Pohl T."/>
            <person name="Merkel B.J."/>
            <person name="Hornburger P."/>
            <person name="Mueller R.-W."/>
            <person name="Bruemmer F."/>
            <person name="Labrenz M."/>
            <person name="Spormann A.M."/>
            <person name="Op Den Camp H."/>
            <person name="Overmann J."/>
            <person name="Amann R."/>
            <person name="Jetten M.S.M."/>
            <person name="Mascher T."/>
            <person name="Medema M.H."/>
            <person name="Devos D.P."/>
            <person name="Kaster A.-K."/>
            <person name="Ovreas L."/>
            <person name="Rohde M."/>
            <person name="Galperin M.Y."/>
            <person name="Jogler C."/>
        </authorList>
    </citation>
    <scope>NUCLEOTIDE SEQUENCE [LARGE SCALE GENOMIC DNA]</scope>
    <source>
        <strain evidence="2 3">Pla123a</strain>
    </source>
</reference>